<dbReference type="Proteomes" id="UP001054837">
    <property type="component" value="Unassembled WGS sequence"/>
</dbReference>
<name>A0AAV4UVZ4_9ARAC</name>
<dbReference type="AlphaFoldDB" id="A0AAV4UVZ4"/>
<evidence type="ECO:0008006" key="3">
    <source>
        <dbReference type="Google" id="ProtNLM"/>
    </source>
</evidence>
<protein>
    <recommendedName>
        <fullName evidence="3">Vitellogenin</fullName>
    </recommendedName>
</protein>
<accession>A0AAV4UVZ4</accession>
<gene>
    <name evidence="1" type="ORF">CDAR_563311</name>
</gene>
<proteinExistence type="predicted"/>
<reference evidence="1 2" key="1">
    <citation type="submission" date="2021-06" db="EMBL/GenBank/DDBJ databases">
        <title>Caerostris darwini draft genome.</title>
        <authorList>
            <person name="Kono N."/>
            <person name="Arakawa K."/>
        </authorList>
    </citation>
    <scope>NUCLEOTIDE SEQUENCE [LARGE SCALE GENOMIC DNA]</scope>
</reference>
<evidence type="ECO:0000313" key="1">
    <source>
        <dbReference type="EMBL" id="GIY61883.1"/>
    </source>
</evidence>
<keyword evidence="2" id="KW-1185">Reference proteome</keyword>
<sequence length="143" mass="16102">MFRIVLKSGASNWCCHFIAFNKLNVILHILIEVQLESDERFKANPSQTSPDVVANSLSILNEGHPLPLANIETLYRFNEKGDSALWRAGALMALCHSANTMGLKLATKVLLKREQAINSSIDSYGYRWRCYVLSQAIWLEPPP</sequence>
<dbReference type="EMBL" id="BPLQ01012004">
    <property type="protein sequence ID" value="GIY61883.1"/>
    <property type="molecule type" value="Genomic_DNA"/>
</dbReference>
<evidence type="ECO:0000313" key="2">
    <source>
        <dbReference type="Proteomes" id="UP001054837"/>
    </source>
</evidence>
<organism evidence="1 2">
    <name type="scientific">Caerostris darwini</name>
    <dbReference type="NCBI Taxonomy" id="1538125"/>
    <lineage>
        <taxon>Eukaryota</taxon>
        <taxon>Metazoa</taxon>
        <taxon>Ecdysozoa</taxon>
        <taxon>Arthropoda</taxon>
        <taxon>Chelicerata</taxon>
        <taxon>Arachnida</taxon>
        <taxon>Araneae</taxon>
        <taxon>Araneomorphae</taxon>
        <taxon>Entelegynae</taxon>
        <taxon>Araneoidea</taxon>
        <taxon>Araneidae</taxon>
        <taxon>Caerostris</taxon>
    </lineage>
</organism>
<comment type="caution">
    <text evidence="1">The sequence shown here is derived from an EMBL/GenBank/DDBJ whole genome shotgun (WGS) entry which is preliminary data.</text>
</comment>